<dbReference type="STRING" id="1736691.SAMN06295964_1385"/>
<dbReference type="Proteomes" id="UP000191040">
    <property type="component" value="Chromosome I"/>
</dbReference>
<organism evidence="2 3">
    <name type="scientific">Aeromicrobium choanae</name>
    <dbReference type="NCBI Taxonomy" id="1736691"/>
    <lineage>
        <taxon>Bacteria</taxon>
        <taxon>Bacillati</taxon>
        <taxon>Actinomycetota</taxon>
        <taxon>Actinomycetes</taxon>
        <taxon>Propionibacteriales</taxon>
        <taxon>Nocardioidaceae</taxon>
        <taxon>Aeromicrobium</taxon>
    </lineage>
</organism>
<evidence type="ECO:0000259" key="1">
    <source>
        <dbReference type="PROSITE" id="PS51674"/>
    </source>
</evidence>
<feature type="domain" description="4Fe-4S Wbl-type" evidence="1">
    <location>
        <begin position="9"/>
        <end position="83"/>
    </location>
</feature>
<accession>A0A1T4YZ70</accession>
<reference evidence="3" key="1">
    <citation type="submission" date="2017-02" db="EMBL/GenBank/DDBJ databases">
        <authorList>
            <person name="Varghese N."/>
            <person name="Submissions S."/>
        </authorList>
    </citation>
    <scope>NUCLEOTIDE SEQUENCE [LARGE SCALE GENOMIC DNA]</scope>
    <source>
        <strain evidence="3">9H-4</strain>
    </source>
</reference>
<protein>
    <submittedName>
        <fullName evidence="2">Transcription factor WhiB</fullName>
    </submittedName>
</protein>
<evidence type="ECO:0000313" key="2">
    <source>
        <dbReference type="EMBL" id="SKB06611.1"/>
    </source>
</evidence>
<dbReference type="PROSITE" id="PS51674">
    <property type="entry name" value="4FE4S_WBL"/>
    <property type="match status" value="1"/>
</dbReference>
<name>A0A1T4YZ70_9ACTN</name>
<keyword evidence="3" id="KW-1185">Reference proteome</keyword>
<evidence type="ECO:0000313" key="3">
    <source>
        <dbReference type="Proteomes" id="UP000191040"/>
    </source>
</evidence>
<gene>
    <name evidence="2" type="ORF">SAMN06295964_1385</name>
</gene>
<dbReference type="AlphaFoldDB" id="A0A1T4YZ70"/>
<proteinExistence type="predicted"/>
<sequence>MAMRPTLPPCAVSPEMYQDEILLSPPARRDVTVEQWRDYLVKRAAAHRRCAGCDVLADCLYRSVVEVDVLGFVACTSEAERRTMRRELGIEVRFDSSPYGTARVGGGPVDHAEVIGARKAHPDETCRELAQRLGCSTSTVKRHLRQEREGRAVAVTTIEKPSVGDVLDAFDRLDTSRSV</sequence>
<dbReference type="EMBL" id="LT796768">
    <property type="protein sequence ID" value="SKB06611.1"/>
    <property type="molecule type" value="Genomic_DNA"/>
</dbReference>
<dbReference type="InterPro" id="IPR034768">
    <property type="entry name" value="4FE4S_WBL"/>
</dbReference>